<dbReference type="EMBL" id="CAWYQH010000152">
    <property type="protein sequence ID" value="CAK8695475.1"/>
    <property type="molecule type" value="Genomic_DNA"/>
</dbReference>
<protein>
    <recommendedName>
        <fullName evidence="3">DUF4371 domain-containing protein</fullName>
    </recommendedName>
</protein>
<gene>
    <name evidence="1" type="ORF">CVLEPA_LOCUS28747</name>
</gene>
<proteinExistence type="predicted"/>
<accession>A0ABP0GYY5</accession>
<comment type="caution">
    <text evidence="1">The sequence shown here is derived from an EMBL/GenBank/DDBJ whole genome shotgun (WGS) entry which is preliminary data.</text>
</comment>
<evidence type="ECO:0000313" key="1">
    <source>
        <dbReference type="EMBL" id="CAK8695475.1"/>
    </source>
</evidence>
<organism evidence="1 2">
    <name type="scientific">Clavelina lepadiformis</name>
    <name type="common">Light-bulb sea squirt</name>
    <name type="synonym">Ascidia lepadiformis</name>
    <dbReference type="NCBI Taxonomy" id="159417"/>
    <lineage>
        <taxon>Eukaryota</taxon>
        <taxon>Metazoa</taxon>
        <taxon>Chordata</taxon>
        <taxon>Tunicata</taxon>
        <taxon>Ascidiacea</taxon>
        <taxon>Aplousobranchia</taxon>
        <taxon>Clavelinidae</taxon>
        <taxon>Clavelina</taxon>
    </lineage>
</organism>
<evidence type="ECO:0000313" key="2">
    <source>
        <dbReference type="Proteomes" id="UP001642483"/>
    </source>
</evidence>
<reference evidence="1 2" key="1">
    <citation type="submission" date="2024-02" db="EMBL/GenBank/DDBJ databases">
        <authorList>
            <person name="Daric V."/>
            <person name="Darras S."/>
        </authorList>
    </citation>
    <scope>NUCLEOTIDE SEQUENCE [LARGE SCALE GENOMIC DNA]</scope>
</reference>
<sequence length="114" mass="12937">MNKIFCINVRYLYNGSPRTQLYQLIRLKRGNAEALFAALEEALVKDKLTWQQVVGYASDGENFMQGGSNSFLTRMLENIPDIFVFKCYCPSIHLVANQAGKKLSKTAEQLVQDI</sequence>
<dbReference type="PANTHER" id="PTHR37162:SF1">
    <property type="entry name" value="BED-TYPE DOMAIN-CONTAINING PROTEIN"/>
    <property type="match status" value="1"/>
</dbReference>
<evidence type="ECO:0008006" key="3">
    <source>
        <dbReference type="Google" id="ProtNLM"/>
    </source>
</evidence>
<keyword evidence="2" id="KW-1185">Reference proteome</keyword>
<dbReference type="PANTHER" id="PTHR37162">
    <property type="entry name" value="HAT FAMILY DIMERISATION DOMAINCONTAINING PROTEIN-RELATED"/>
    <property type="match status" value="1"/>
</dbReference>
<dbReference type="Proteomes" id="UP001642483">
    <property type="component" value="Unassembled WGS sequence"/>
</dbReference>
<name>A0ABP0GYY5_CLALP</name>